<evidence type="ECO:0000313" key="2">
    <source>
        <dbReference type="EMBL" id="MBJ3763853.1"/>
    </source>
</evidence>
<dbReference type="RefSeq" id="WP_198917022.1">
    <property type="nucleotide sequence ID" value="NZ_JAEKPD010000014.1"/>
</dbReference>
<dbReference type="AlphaFoldDB" id="A0A934IB47"/>
<accession>A0A934IB47</accession>
<proteinExistence type="predicted"/>
<protein>
    <submittedName>
        <fullName evidence="2">Uncharacterized protein</fullName>
    </submittedName>
</protein>
<dbReference type="EMBL" id="JAEKPD010000014">
    <property type="protein sequence ID" value="MBJ3763853.1"/>
    <property type="molecule type" value="Genomic_DNA"/>
</dbReference>
<dbReference type="Proteomes" id="UP000642488">
    <property type="component" value="Unassembled WGS sequence"/>
</dbReference>
<keyword evidence="1" id="KW-0175">Coiled coil</keyword>
<reference evidence="2" key="1">
    <citation type="submission" date="2020-12" db="EMBL/GenBank/DDBJ databases">
        <title>Bacterial taxonomy.</title>
        <authorList>
            <person name="Pan X."/>
        </authorList>
    </citation>
    <scope>NUCLEOTIDE SEQUENCE</scope>
    <source>
        <strain evidence="2">KCTC 52957</strain>
    </source>
</reference>
<sequence>MAAVWKAVISAYETRLAKLEREKFVLAEKEASALPPKGRLEEFIELSLRFLASPWNIYANGDYATRQTVLRLAFVEPLQYNRNQGYRTPEISFPFKVLEGISGEKKQMVL</sequence>
<evidence type="ECO:0000256" key="1">
    <source>
        <dbReference type="SAM" id="Coils"/>
    </source>
</evidence>
<organism evidence="2 3">
    <name type="scientific">Palleronia pontilimi</name>
    <dbReference type="NCBI Taxonomy" id="1964209"/>
    <lineage>
        <taxon>Bacteria</taxon>
        <taxon>Pseudomonadati</taxon>
        <taxon>Pseudomonadota</taxon>
        <taxon>Alphaproteobacteria</taxon>
        <taxon>Rhodobacterales</taxon>
        <taxon>Roseobacteraceae</taxon>
        <taxon>Palleronia</taxon>
    </lineage>
</organism>
<keyword evidence="3" id="KW-1185">Reference proteome</keyword>
<comment type="caution">
    <text evidence="2">The sequence shown here is derived from an EMBL/GenBank/DDBJ whole genome shotgun (WGS) entry which is preliminary data.</text>
</comment>
<evidence type="ECO:0000313" key="3">
    <source>
        <dbReference type="Proteomes" id="UP000642488"/>
    </source>
</evidence>
<feature type="coiled-coil region" evidence="1">
    <location>
        <begin position="2"/>
        <end position="29"/>
    </location>
</feature>
<gene>
    <name evidence="2" type="ORF">ILP92_13950</name>
</gene>
<name>A0A934IB47_9RHOB</name>